<dbReference type="InterPro" id="IPR036388">
    <property type="entry name" value="WH-like_DNA-bd_sf"/>
</dbReference>
<proteinExistence type="predicted"/>
<feature type="transmembrane region" description="Helical" evidence="2">
    <location>
        <begin position="165"/>
        <end position="189"/>
    </location>
</feature>
<dbReference type="Proteomes" id="UP001343724">
    <property type="component" value="Unassembled WGS sequence"/>
</dbReference>
<protein>
    <submittedName>
        <fullName evidence="4">Helix-turn-helix transcriptional regulator</fullName>
    </submittedName>
</protein>
<evidence type="ECO:0000256" key="2">
    <source>
        <dbReference type="SAM" id="Phobius"/>
    </source>
</evidence>
<feature type="transmembrane region" description="Helical" evidence="2">
    <location>
        <begin position="340"/>
        <end position="359"/>
    </location>
</feature>
<organism evidence="4 5">
    <name type="scientific">Adlercreutzia shanghongiae</name>
    <dbReference type="NCBI Taxonomy" id="3111773"/>
    <lineage>
        <taxon>Bacteria</taxon>
        <taxon>Bacillati</taxon>
        <taxon>Actinomycetota</taxon>
        <taxon>Coriobacteriia</taxon>
        <taxon>Eggerthellales</taxon>
        <taxon>Eggerthellaceae</taxon>
        <taxon>Adlercreutzia</taxon>
    </lineage>
</organism>
<dbReference type="PROSITE" id="PS50043">
    <property type="entry name" value="HTH_LUXR_2"/>
    <property type="match status" value="1"/>
</dbReference>
<feature type="compositionally biased region" description="Polar residues" evidence="1">
    <location>
        <begin position="399"/>
        <end position="411"/>
    </location>
</feature>
<gene>
    <name evidence="4" type="ORF">VJ920_10340</name>
</gene>
<feature type="region of interest" description="Disordered" evidence="1">
    <location>
        <begin position="399"/>
        <end position="422"/>
    </location>
</feature>
<evidence type="ECO:0000313" key="5">
    <source>
        <dbReference type="Proteomes" id="UP001343724"/>
    </source>
</evidence>
<evidence type="ECO:0000259" key="3">
    <source>
        <dbReference type="PROSITE" id="PS50043"/>
    </source>
</evidence>
<evidence type="ECO:0000256" key="1">
    <source>
        <dbReference type="SAM" id="MobiDB-lite"/>
    </source>
</evidence>
<dbReference type="PRINTS" id="PR00038">
    <property type="entry name" value="HTHLUXR"/>
</dbReference>
<dbReference type="InterPro" id="IPR016032">
    <property type="entry name" value="Sig_transdc_resp-reg_C-effctor"/>
</dbReference>
<dbReference type="Gene3D" id="1.10.10.10">
    <property type="entry name" value="Winged helix-like DNA-binding domain superfamily/Winged helix DNA-binding domain"/>
    <property type="match status" value="1"/>
</dbReference>
<comment type="caution">
    <text evidence="4">The sequence shown here is derived from an EMBL/GenBank/DDBJ whole genome shotgun (WGS) entry which is preliminary data.</text>
</comment>
<feature type="transmembrane region" description="Helical" evidence="2">
    <location>
        <begin position="297"/>
        <end position="319"/>
    </location>
</feature>
<feature type="transmembrane region" description="Helical" evidence="2">
    <location>
        <begin position="23"/>
        <end position="44"/>
    </location>
</feature>
<dbReference type="CDD" id="cd06170">
    <property type="entry name" value="LuxR_C_like"/>
    <property type="match status" value="1"/>
</dbReference>
<dbReference type="EMBL" id="JAYMFH010000016">
    <property type="protein sequence ID" value="MEC4295710.1"/>
    <property type="molecule type" value="Genomic_DNA"/>
</dbReference>
<feature type="transmembrane region" description="Helical" evidence="2">
    <location>
        <begin position="138"/>
        <end position="159"/>
    </location>
</feature>
<dbReference type="Pfam" id="PF00196">
    <property type="entry name" value="GerE"/>
    <property type="match status" value="1"/>
</dbReference>
<keyword evidence="2" id="KW-1133">Transmembrane helix</keyword>
<evidence type="ECO:0000313" key="4">
    <source>
        <dbReference type="EMBL" id="MEC4295710.1"/>
    </source>
</evidence>
<name>A0ABU6J0U9_9ACTN</name>
<keyword evidence="2" id="KW-0812">Transmembrane</keyword>
<dbReference type="RefSeq" id="WP_326440993.1">
    <property type="nucleotide sequence ID" value="NZ_JAYMFH010000016.1"/>
</dbReference>
<feature type="transmembrane region" description="Helical" evidence="2">
    <location>
        <begin position="108"/>
        <end position="126"/>
    </location>
</feature>
<feature type="transmembrane region" description="Helical" evidence="2">
    <location>
        <begin position="274"/>
        <end position="291"/>
    </location>
</feature>
<feature type="transmembrane region" description="Helical" evidence="2">
    <location>
        <begin position="365"/>
        <end position="385"/>
    </location>
</feature>
<dbReference type="SMART" id="SM00421">
    <property type="entry name" value="HTH_LUXR"/>
    <property type="match status" value="1"/>
</dbReference>
<dbReference type="SUPFAM" id="SSF46894">
    <property type="entry name" value="C-terminal effector domain of the bipartite response regulators"/>
    <property type="match status" value="1"/>
</dbReference>
<feature type="transmembrane region" description="Helical" evidence="2">
    <location>
        <begin position="84"/>
        <end position="102"/>
    </location>
</feature>
<feature type="transmembrane region" description="Helical" evidence="2">
    <location>
        <begin position="50"/>
        <end position="72"/>
    </location>
</feature>
<keyword evidence="5" id="KW-1185">Reference proteome</keyword>
<feature type="transmembrane region" description="Helical" evidence="2">
    <location>
        <begin position="210"/>
        <end position="230"/>
    </location>
</feature>
<keyword evidence="2" id="KW-0472">Membrane</keyword>
<dbReference type="InterPro" id="IPR000792">
    <property type="entry name" value="Tscrpt_reg_LuxR_C"/>
</dbReference>
<sequence>MGAKTALAQNDQSNGFLYATRSLVGLAAFGSLLLVTIFGTYSLTAPERGFPLPTVALFASITVTLGLMRLGSKHPNTLSKIKQSVKYIALIAGIIGALCLLFEDLWVVSGIVEGAGIAALSLMWVLDLCRYTYRMLTMLLPSAATIAALITAPILALGLPPQTMAIIALVLVLATNAIIWPSNSIWNMAGLAITGEQSQKRAITASNDRWTYATIGLDIGFAIGAAYYLFRFSEDIASASAPFPFILFICGAVACAGIFLLCRHNKDDYQLEAFAKDYIALTVALCGLPMTLLATSAAITCVAVLMLVMMVQLIIVAIASIEFIRFEELSPLWYASEESFVAGGATLGLIFTGTCLALTPNLPGFPIAVFVVVTFNIFSQTRINLGSFPTNEFFKSLEDSTATHTQETEPASSPPYINGSPSDEGELIGTQNGAWKRKISLVCEEYQLSPRQSQILEVLAKGRDARYIESHFCISNSTAKSHIYNIYCKLDIHSRQELLDIIESTQIH</sequence>
<reference evidence="4 5" key="1">
    <citation type="submission" date="2024-01" db="EMBL/GenBank/DDBJ databases">
        <title>novel species in genus Adlercreutzia.</title>
        <authorList>
            <person name="Liu X."/>
        </authorList>
    </citation>
    <scope>NUCLEOTIDE SEQUENCE [LARGE SCALE GENOMIC DNA]</scope>
    <source>
        <strain evidence="4 5">R22</strain>
    </source>
</reference>
<feature type="domain" description="HTH luxR-type" evidence="3">
    <location>
        <begin position="441"/>
        <end position="506"/>
    </location>
</feature>
<feature type="transmembrane region" description="Helical" evidence="2">
    <location>
        <begin position="242"/>
        <end position="262"/>
    </location>
</feature>
<accession>A0ABU6J0U9</accession>